<dbReference type="InterPro" id="IPR004352">
    <property type="entry name" value="GH114_TIM-barrel"/>
</dbReference>
<accession>A0ABV2PQZ7</accession>
<dbReference type="PANTHER" id="PTHR35882">
    <property type="entry name" value="PELA"/>
    <property type="match status" value="1"/>
</dbReference>
<evidence type="ECO:0000313" key="2">
    <source>
        <dbReference type="EMBL" id="MET4563385.1"/>
    </source>
</evidence>
<organism evidence="2 3">
    <name type="scientific">Lysinibacillus parviboronicapiens</name>
    <dbReference type="NCBI Taxonomy" id="436516"/>
    <lineage>
        <taxon>Bacteria</taxon>
        <taxon>Bacillati</taxon>
        <taxon>Bacillota</taxon>
        <taxon>Bacilli</taxon>
        <taxon>Bacillales</taxon>
        <taxon>Bacillaceae</taxon>
        <taxon>Lysinibacillus</taxon>
    </lineage>
</organism>
<feature type="domain" description="Glycoside-hydrolase family GH114 TIM-barrel" evidence="1">
    <location>
        <begin position="45"/>
        <end position="234"/>
    </location>
</feature>
<evidence type="ECO:0000313" key="3">
    <source>
        <dbReference type="Proteomes" id="UP001549363"/>
    </source>
</evidence>
<dbReference type="PANTHER" id="PTHR35882:SF2">
    <property type="entry name" value="PELA"/>
    <property type="match status" value="1"/>
</dbReference>
<protein>
    <submittedName>
        <fullName evidence="2">Endo-alpha-1,4-polygalactosaminidase (GH114 family)</fullName>
    </submittedName>
</protein>
<sequence>MRKIYIIILTVLFISTCLLLNNNVNELPNPSTTIKEKLAAVEDYKYYLDKGNNTIGQEMQKMDLVIVEPIEMQQPYIEAAQEKGTLIFGYINAMEADKWNEAFYQQLQEIDFYKDEYGEKMYFAEWDSYLMDMTSAHYQNLLLQEIQKQIVHKGLDGVFLDTVGNIDSFLPPKEQGQQNQAMLTFIKKIKQQFNGLSVAQNWGFQTLAEYTAPYIDFIMWENFSYDVVGEDDWSLDKMNKLKQLREKFGTQVMTIGFNRETQSRVLAEKHHFKFLYNPAGSYYNSWKID</sequence>
<comment type="caution">
    <text evidence="2">The sequence shown here is derived from an EMBL/GenBank/DDBJ whole genome shotgun (WGS) entry which is preliminary data.</text>
</comment>
<dbReference type="SUPFAM" id="SSF51445">
    <property type="entry name" value="(Trans)glycosidases"/>
    <property type="match status" value="1"/>
</dbReference>
<keyword evidence="3" id="KW-1185">Reference proteome</keyword>
<dbReference type="Pfam" id="PF03537">
    <property type="entry name" value="Glyco_hydro_114"/>
    <property type="match status" value="1"/>
</dbReference>
<name>A0ABV2PQZ7_9BACI</name>
<evidence type="ECO:0000259" key="1">
    <source>
        <dbReference type="Pfam" id="PF03537"/>
    </source>
</evidence>
<dbReference type="InterPro" id="IPR017853">
    <property type="entry name" value="GH"/>
</dbReference>
<reference evidence="2 3" key="1">
    <citation type="submission" date="2024-06" db="EMBL/GenBank/DDBJ databases">
        <title>Sorghum-associated microbial communities from plants grown in Nebraska, USA.</title>
        <authorList>
            <person name="Schachtman D."/>
        </authorList>
    </citation>
    <scope>NUCLEOTIDE SEQUENCE [LARGE SCALE GENOMIC DNA]</scope>
    <source>
        <strain evidence="2 3">736</strain>
    </source>
</reference>
<proteinExistence type="predicted"/>
<gene>
    <name evidence="2" type="ORF">ABIA69_004582</name>
</gene>
<dbReference type="RefSeq" id="WP_354473230.1">
    <property type="nucleotide sequence ID" value="NZ_JBEPSB010000039.1"/>
</dbReference>
<dbReference type="Proteomes" id="UP001549363">
    <property type="component" value="Unassembled WGS sequence"/>
</dbReference>
<dbReference type="Gene3D" id="3.20.20.70">
    <property type="entry name" value="Aldolase class I"/>
    <property type="match status" value="1"/>
</dbReference>
<dbReference type="InterPro" id="IPR013785">
    <property type="entry name" value="Aldolase_TIM"/>
</dbReference>
<dbReference type="EMBL" id="JBEPSB010000039">
    <property type="protein sequence ID" value="MET4563385.1"/>
    <property type="molecule type" value="Genomic_DNA"/>
</dbReference>